<comment type="caution">
    <text evidence="1">The sequence shown here is derived from an EMBL/GenBank/DDBJ whole genome shotgun (WGS) entry which is preliminary data.</text>
</comment>
<sequence length="338" mass="37941">MPSQIFSVNISSANNEQRLLINTAGAIQRQNFKYVKDGMSIPPNQPSSLGPRSSKLQRDLTQAEKEAFAAPNISGLFKNLNSGLNEIWEDYLTINYYLGEVHTGIKRGKLPRVTIDKLVHRDGAEPAAANTIYGILSRFKNKSLSRHAFIDGVSLFELFMSRLTFLVHIDYPAKLKGLANDQGSENESRKSKLIDMILDSSDRHEIIHKLIEEKVRGIFYGNPVDLFKKDKARIGFGTYFKDNHTQLLEAFKEITARRNIIIHNESRVDRKYLLEVETSSLKLGSVADITEDYLKTSLLVMKDLGAASAQRVANSVYKQPLGGIVKKIEVAAKKHPPV</sequence>
<name>A0ABW1WHQ9_9HYPH</name>
<dbReference type="RefSeq" id="WP_192285339.1">
    <property type="nucleotide sequence ID" value="NZ_JBHSTT010000001.1"/>
</dbReference>
<reference evidence="2" key="1">
    <citation type="journal article" date="2019" name="Int. J. Syst. Evol. Microbiol.">
        <title>The Global Catalogue of Microorganisms (GCM) 10K type strain sequencing project: providing services to taxonomists for standard genome sequencing and annotation.</title>
        <authorList>
            <consortium name="The Broad Institute Genomics Platform"/>
            <consortium name="The Broad Institute Genome Sequencing Center for Infectious Disease"/>
            <person name="Wu L."/>
            <person name="Ma J."/>
        </authorList>
    </citation>
    <scope>NUCLEOTIDE SEQUENCE [LARGE SCALE GENOMIC DNA]</scope>
    <source>
        <strain evidence="2">CCUG 36916</strain>
    </source>
</reference>
<evidence type="ECO:0000313" key="2">
    <source>
        <dbReference type="Proteomes" id="UP001596237"/>
    </source>
</evidence>
<dbReference type="Proteomes" id="UP001596237">
    <property type="component" value="Unassembled WGS sequence"/>
</dbReference>
<organism evidence="1 2">
    <name type="scientific">Methylorubrum zatmanii</name>
    <dbReference type="NCBI Taxonomy" id="29429"/>
    <lineage>
        <taxon>Bacteria</taxon>
        <taxon>Pseudomonadati</taxon>
        <taxon>Pseudomonadota</taxon>
        <taxon>Alphaproteobacteria</taxon>
        <taxon>Hyphomicrobiales</taxon>
        <taxon>Methylobacteriaceae</taxon>
        <taxon>Methylorubrum</taxon>
    </lineage>
</organism>
<evidence type="ECO:0000313" key="1">
    <source>
        <dbReference type="EMBL" id="MFC6387744.1"/>
    </source>
</evidence>
<proteinExistence type="predicted"/>
<gene>
    <name evidence="1" type="ORF">ACFQDP_00020</name>
</gene>
<protein>
    <recommendedName>
        <fullName evidence="3">RiboL-PSP-HEPN domain-containing protein</fullName>
    </recommendedName>
</protein>
<keyword evidence="2" id="KW-1185">Reference proteome</keyword>
<dbReference type="EMBL" id="JBHSTT010000001">
    <property type="protein sequence ID" value="MFC6387744.1"/>
    <property type="molecule type" value="Genomic_DNA"/>
</dbReference>
<accession>A0ABW1WHQ9</accession>
<evidence type="ECO:0008006" key="3">
    <source>
        <dbReference type="Google" id="ProtNLM"/>
    </source>
</evidence>